<dbReference type="SMART" id="SM00062">
    <property type="entry name" value="PBPb"/>
    <property type="match status" value="1"/>
</dbReference>
<keyword evidence="1 2" id="KW-0732">Signal</keyword>
<name>A0A158EEJ4_9BURK</name>
<feature type="chain" id="PRO_5007625152" evidence="2">
    <location>
        <begin position="29"/>
        <end position="278"/>
    </location>
</feature>
<accession>A0A158EEJ4</accession>
<organism evidence="4 5">
    <name type="scientific">Caballeronia calidae</name>
    <dbReference type="NCBI Taxonomy" id="1777139"/>
    <lineage>
        <taxon>Bacteria</taxon>
        <taxon>Pseudomonadati</taxon>
        <taxon>Pseudomonadota</taxon>
        <taxon>Betaproteobacteria</taxon>
        <taxon>Burkholderiales</taxon>
        <taxon>Burkholderiaceae</taxon>
        <taxon>Caballeronia</taxon>
    </lineage>
</organism>
<feature type="domain" description="Solute-binding protein family 3/N-terminal" evidence="3">
    <location>
        <begin position="36"/>
        <end position="264"/>
    </location>
</feature>
<sequence length="278" mass="28980">MQNQSLKSKLSLAAVSAVCAFACTAANAAATLTPGVLAVGSDQTLPPYTYLESGKAVGFDPEFLGAVATNMKAATRFVDTRFANLILGVTGGRYDVVASALYVTPERTKVVDFVPYFMTGGSLMASASGSLKPKTIGDLCGKKIGSIKGASWIKTINESSNKECVAAGKPAVQVREYDTSVETAQAVLSGAIDAQYEDIAIAGMIVERSSGRLHITSGLLDPVVCGIALKKGNTELKTDIQSAITQMKAKGQYQSLLKKYHLTEPTAEAVAKATGAAQ</sequence>
<dbReference type="AlphaFoldDB" id="A0A158EEJ4"/>
<dbReference type="SUPFAM" id="SSF53850">
    <property type="entry name" value="Periplasmic binding protein-like II"/>
    <property type="match status" value="1"/>
</dbReference>
<proteinExistence type="predicted"/>
<evidence type="ECO:0000313" key="4">
    <source>
        <dbReference type="EMBL" id="SAL04307.1"/>
    </source>
</evidence>
<dbReference type="InterPro" id="IPR001638">
    <property type="entry name" value="Solute-binding_3/MltF_N"/>
</dbReference>
<protein>
    <submittedName>
        <fullName evidence="4">Extracellular solute-binding protein</fullName>
    </submittedName>
</protein>
<dbReference type="Pfam" id="PF00497">
    <property type="entry name" value="SBP_bac_3"/>
    <property type="match status" value="1"/>
</dbReference>
<evidence type="ECO:0000256" key="1">
    <source>
        <dbReference type="ARBA" id="ARBA00022729"/>
    </source>
</evidence>
<comment type="caution">
    <text evidence="4">The sequence shown here is derived from an EMBL/GenBank/DDBJ whole genome shotgun (WGS) entry which is preliminary data.</text>
</comment>
<dbReference type="OrthoDB" id="8611212at2"/>
<reference evidence="4" key="1">
    <citation type="submission" date="2016-01" db="EMBL/GenBank/DDBJ databases">
        <authorList>
            <person name="Peeters C."/>
        </authorList>
    </citation>
    <scope>NUCLEOTIDE SEQUENCE</scope>
    <source>
        <strain evidence="4">LMG 29321</strain>
    </source>
</reference>
<evidence type="ECO:0000259" key="3">
    <source>
        <dbReference type="SMART" id="SM00062"/>
    </source>
</evidence>
<dbReference type="Gene3D" id="3.40.190.10">
    <property type="entry name" value="Periplasmic binding protein-like II"/>
    <property type="match status" value="2"/>
</dbReference>
<dbReference type="PANTHER" id="PTHR35936">
    <property type="entry name" value="MEMBRANE-BOUND LYTIC MUREIN TRANSGLYCOSYLASE F"/>
    <property type="match status" value="1"/>
</dbReference>
<feature type="signal peptide" evidence="2">
    <location>
        <begin position="1"/>
        <end position="28"/>
    </location>
</feature>
<dbReference type="Proteomes" id="UP000071859">
    <property type="component" value="Unassembled WGS sequence"/>
</dbReference>
<dbReference type="PANTHER" id="PTHR35936:SF17">
    <property type="entry name" value="ARGININE-BINDING EXTRACELLULAR PROTEIN ARTP"/>
    <property type="match status" value="1"/>
</dbReference>
<keyword evidence="5" id="KW-1185">Reference proteome</keyword>
<dbReference type="EMBL" id="FCOX02000061">
    <property type="protein sequence ID" value="SAL04307.1"/>
    <property type="molecule type" value="Genomic_DNA"/>
</dbReference>
<gene>
    <name evidence="4" type="ORF">AWB78_06899</name>
</gene>
<evidence type="ECO:0000313" key="5">
    <source>
        <dbReference type="Proteomes" id="UP000071859"/>
    </source>
</evidence>
<dbReference type="RefSeq" id="WP_062610977.1">
    <property type="nucleotide sequence ID" value="NZ_FCOX02000061.1"/>
</dbReference>
<evidence type="ECO:0000256" key="2">
    <source>
        <dbReference type="SAM" id="SignalP"/>
    </source>
</evidence>